<feature type="region of interest" description="Disordered" evidence="6">
    <location>
        <begin position="206"/>
        <end position="341"/>
    </location>
</feature>
<keyword evidence="4" id="KW-0539">Nucleus</keyword>
<name>A0A8K0SST6_9HYPO</name>
<keyword evidence="5" id="KW-0694">RNA-binding</keyword>
<dbReference type="InterPro" id="IPR000504">
    <property type="entry name" value="RRM_dom"/>
</dbReference>
<dbReference type="InterPro" id="IPR005120">
    <property type="entry name" value="UPF3_dom"/>
</dbReference>
<feature type="compositionally biased region" description="Basic and acidic residues" evidence="6">
    <location>
        <begin position="272"/>
        <end position="299"/>
    </location>
</feature>
<feature type="region of interest" description="Disordered" evidence="6">
    <location>
        <begin position="353"/>
        <end position="504"/>
    </location>
</feature>
<dbReference type="GO" id="GO:0045727">
    <property type="term" value="P:positive regulation of translation"/>
    <property type="evidence" value="ECO:0007669"/>
    <property type="project" value="TreeGrafter"/>
</dbReference>
<keyword evidence="9" id="KW-1185">Reference proteome</keyword>
<evidence type="ECO:0000259" key="7">
    <source>
        <dbReference type="PROSITE" id="PS50102"/>
    </source>
</evidence>
<evidence type="ECO:0000256" key="2">
    <source>
        <dbReference type="ARBA" id="ARBA00005991"/>
    </source>
</evidence>
<feature type="compositionally biased region" description="Low complexity" evidence="6">
    <location>
        <begin position="377"/>
        <end position="391"/>
    </location>
</feature>
<dbReference type="GO" id="GO:0000184">
    <property type="term" value="P:nuclear-transcribed mRNA catabolic process, nonsense-mediated decay"/>
    <property type="evidence" value="ECO:0007669"/>
    <property type="project" value="UniProtKB-KW"/>
</dbReference>
<feature type="compositionally biased region" description="Low complexity" evidence="6">
    <location>
        <begin position="485"/>
        <end position="504"/>
    </location>
</feature>
<dbReference type="InterPro" id="IPR012677">
    <property type="entry name" value="Nucleotide-bd_a/b_plait_sf"/>
</dbReference>
<dbReference type="InterPro" id="IPR035979">
    <property type="entry name" value="RBD_domain_sf"/>
</dbReference>
<feature type="domain" description="RRM" evidence="7">
    <location>
        <begin position="507"/>
        <end position="580"/>
    </location>
</feature>
<feature type="compositionally biased region" description="Polar residues" evidence="6">
    <location>
        <begin position="1"/>
        <end position="20"/>
    </location>
</feature>
<dbReference type="Proteomes" id="UP000813444">
    <property type="component" value="Unassembled WGS sequence"/>
</dbReference>
<feature type="compositionally biased region" description="Basic and acidic residues" evidence="6">
    <location>
        <begin position="366"/>
        <end position="376"/>
    </location>
</feature>
<dbReference type="SMART" id="SM00360">
    <property type="entry name" value="RRM"/>
    <property type="match status" value="1"/>
</dbReference>
<gene>
    <name evidence="8" type="ORF">B0I35DRAFT_203667</name>
</gene>
<dbReference type="Gene3D" id="3.30.70.330">
    <property type="match status" value="2"/>
</dbReference>
<comment type="subcellular location">
    <subcellularLocation>
        <location evidence="1">Nucleus</location>
    </subcellularLocation>
</comment>
<feature type="compositionally biased region" description="Low complexity" evidence="6">
    <location>
        <begin position="584"/>
        <end position="604"/>
    </location>
</feature>
<dbReference type="GO" id="GO:0003729">
    <property type="term" value="F:mRNA binding"/>
    <property type="evidence" value="ECO:0007669"/>
    <property type="project" value="TreeGrafter"/>
</dbReference>
<evidence type="ECO:0000256" key="3">
    <source>
        <dbReference type="ARBA" id="ARBA00023161"/>
    </source>
</evidence>
<proteinExistence type="inferred from homology"/>
<evidence type="ECO:0000256" key="5">
    <source>
        <dbReference type="PROSITE-ProRule" id="PRU00176"/>
    </source>
</evidence>
<protein>
    <submittedName>
        <fullName evidence="8">Smg-4/UPF3 family-domain-containing protein</fullName>
    </submittedName>
</protein>
<feature type="compositionally biased region" description="Polar residues" evidence="6">
    <location>
        <begin position="472"/>
        <end position="484"/>
    </location>
</feature>
<dbReference type="EMBL" id="JAGPNK010000005">
    <property type="protein sequence ID" value="KAH7320970.1"/>
    <property type="molecule type" value="Genomic_DNA"/>
</dbReference>
<evidence type="ECO:0000256" key="1">
    <source>
        <dbReference type="ARBA" id="ARBA00004123"/>
    </source>
</evidence>
<evidence type="ECO:0000256" key="4">
    <source>
        <dbReference type="ARBA" id="ARBA00023242"/>
    </source>
</evidence>
<feature type="compositionally biased region" description="Gly residues" evidence="6">
    <location>
        <begin position="624"/>
        <end position="635"/>
    </location>
</feature>
<dbReference type="Pfam" id="PF00076">
    <property type="entry name" value="RRM_1"/>
    <property type="match status" value="1"/>
</dbReference>
<feature type="compositionally biased region" description="Low complexity" evidence="6">
    <location>
        <begin position="398"/>
        <end position="421"/>
    </location>
</feature>
<dbReference type="SUPFAM" id="SSF54928">
    <property type="entry name" value="RNA-binding domain, RBD"/>
    <property type="match status" value="2"/>
</dbReference>
<dbReference type="PANTHER" id="PTHR13112:SF0">
    <property type="entry name" value="FI21285P1"/>
    <property type="match status" value="1"/>
</dbReference>
<feature type="region of interest" description="Disordered" evidence="6">
    <location>
        <begin position="577"/>
        <end position="653"/>
    </location>
</feature>
<organism evidence="8 9">
    <name type="scientific">Stachybotrys elegans</name>
    <dbReference type="NCBI Taxonomy" id="80388"/>
    <lineage>
        <taxon>Eukaryota</taxon>
        <taxon>Fungi</taxon>
        <taxon>Dikarya</taxon>
        <taxon>Ascomycota</taxon>
        <taxon>Pezizomycotina</taxon>
        <taxon>Sordariomycetes</taxon>
        <taxon>Hypocreomycetidae</taxon>
        <taxon>Hypocreales</taxon>
        <taxon>Stachybotryaceae</taxon>
        <taxon>Stachybotrys</taxon>
    </lineage>
</organism>
<dbReference type="Pfam" id="PF03467">
    <property type="entry name" value="Smg4_UPF3"/>
    <property type="match status" value="1"/>
</dbReference>
<feature type="compositionally biased region" description="Low complexity" evidence="6">
    <location>
        <begin position="636"/>
        <end position="653"/>
    </location>
</feature>
<feature type="region of interest" description="Disordered" evidence="6">
    <location>
        <begin position="1"/>
        <end position="77"/>
    </location>
</feature>
<feature type="compositionally biased region" description="Low complexity" evidence="6">
    <location>
        <begin position="461"/>
        <end position="471"/>
    </location>
</feature>
<comment type="caution">
    <text evidence="8">The sequence shown here is derived from an EMBL/GenBank/DDBJ whole genome shotgun (WGS) entry which is preliminary data.</text>
</comment>
<feature type="compositionally biased region" description="Basic and acidic residues" evidence="6">
    <location>
        <begin position="239"/>
        <end position="252"/>
    </location>
</feature>
<dbReference type="InterPro" id="IPR039722">
    <property type="entry name" value="Upf3"/>
</dbReference>
<reference evidence="8" key="1">
    <citation type="journal article" date="2021" name="Nat. Commun.">
        <title>Genetic determinants of endophytism in the Arabidopsis root mycobiome.</title>
        <authorList>
            <person name="Mesny F."/>
            <person name="Miyauchi S."/>
            <person name="Thiergart T."/>
            <person name="Pickel B."/>
            <person name="Atanasova L."/>
            <person name="Karlsson M."/>
            <person name="Huettel B."/>
            <person name="Barry K.W."/>
            <person name="Haridas S."/>
            <person name="Chen C."/>
            <person name="Bauer D."/>
            <person name="Andreopoulos W."/>
            <person name="Pangilinan J."/>
            <person name="LaButti K."/>
            <person name="Riley R."/>
            <person name="Lipzen A."/>
            <person name="Clum A."/>
            <person name="Drula E."/>
            <person name="Henrissat B."/>
            <person name="Kohler A."/>
            <person name="Grigoriev I.V."/>
            <person name="Martin F.M."/>
            <person name="Hacquard S."/>
        </authorList>
    </citation>
    <scope>NUCLEOTIDE SEQUENCE</scope>
    <source>
        <strain evidence="8">MPI-CAGE-CH-0235</strain>
    </source>
</reference>
<sequence>MAEQTQQALHRKVNGTSSGPSDHHSESTKGKAPSEASSINRTGRGRGSGDKRTDASRNPTGNEAAKPPKAKAHNEGEKLVLRRLPPGMTQTECITILGPEWELGKGKVDWVSWKPGKTSNDASKPSRPARMNLHIMRKDDLMLLGDVVRSAVWEDAKGTFNDPALIAPPSLEFSIYKKVPGNKRRTDTRQGTIDQDPEFMAFLEELANPPPPKESTDADLVDDAAKTETKVTTTPLIEYLKEKKNSKAKEGGSGKNAKHGRQETSNSKSKSAGKDEDGSKKKSKGSKTDKTEKAPKETVKILTKKAAAAAEQVAEAVKANANQANQSHSANAAEAPKSRRAGIAAAARILQRDLGLSPGSAHRRARQDAAKADADAKATTGKDTSPNAAETAPPPTPAAEAPSQASKNASSSSAPAASKSQNSRRNKGAKNAEKSKPVESQATAPPNPPVILKKKNDTESSRASAPAPAASQETSGKASNNTPTSKSSGKGSNASAKKAASVSANATRGFVKHANASQGVTEPLLREALSAFGTVTFIEVDKRKGFAYVDFSNHEGLVKAITSSPVPVAQGTVQVLERKDKKPAAAPAATPAAAATTGSAAGNSTTGGGGTEKSSSSRNRRGRGGGGKGAGGNNNGSGNAANTANASAPQPAG</sequence>
<evidence type="ECO:0000256" key="6">
    <source>
        <dbReference type="SAM" id="MobiDB-lite"/>
    </source>
</evidence>
<dbReference type="PROSITE" id="PS50102">
    <property type="entry name" value="RRM"/>
    <property type="match status" value="1"/>
</dbReference>
<feature type="compositionally biased region" description="Low complexity" evidence="6">
    <location>
        <begin position="304"/>
        <end position="341"/>
    </location>
</feature>
<dbReference type="PANTHER" id="PTHR13112">
    <property type="entry name" value="UPF3 REGULATOR OF NONSENSE TRANSCRIPTS-LIKE PROTEIN"/>
    <property type="match status" value="1"/>
</dbReference>
<evidence type="ECO:0000313" key="8">
    <source>
        <dbReference type="EMBL" id="KAH7320970.1"/>
    </source>
</evidence>
<dbReference type="GO" id="GO:0005730">
    <property type="term" value="C:nucleolus"/>
    <property type="evidence" value="ECO:0007669"/>
    <property type="project" value="TreeGrafter"/>
</dbReference>
<dbReference type="GO" id="GO:0005737">
    <property type="term" value="C:cytoplasm"/>
    <property type="evidence" value="ECO:0007669"/>
    <property type="project" value="TreeGrafter"/>
</dbReference>
<dbReference type="AlphaFoldDB" id="A0A8K0SST6"/>
<keyword evidence="3" id="KW-0866">Nonsense-mediated mRNA decay</keyword>
<dbReference type="OrthoDB" id="18087at2759"/>
<accession>A0A8K0SST6</accession>
<evidence type="ECO:0000313" key="9">
    <source>
        <dbReference type="Proteomes" id="UP000813444"/>
    </source>
</evidence>
<comment type="similarity">
    <text evidence="2">Belongs to the RENT3 family.</text>
</comment>